<dbReference type="Pfam" id="PF00672">
    <property type="entry name" value="HAMP"/>
    <property type="match status" value="1"/>
</dbReference>
<evidence type="ECO:0000256" key="3">
    <source>
        <dbReference type="ARBA" id="ARBA00006402"/>
    </source>
</evidence>
<dbReference type="InterPro" id="IPR036890">
    <property type="entry name" value="HATPase_C_sf"/>
</dbReference>
<dbReference type="SMART" id="SM00086">
    <property type="entry name" value="PAC"/>
    <property type="match status" value="1"/>
</dbReference>
<feature type="domain" description="Response regulatory" evidence="21">
    <location>
        <begin position="877"/>
        <end position="998"/>
    </location>
</feature>
<comment type="caution">
    <text evidence="26">The sequence shown here is derived from an EMBL/GenBank/DDBJ whole genome shotgun (WGS) entry which is preliminary data.</text>
</comment>
<feature type="domain" description="HPt" evidence="25">
    <location>
        <begin position="1194"/>
        <end position="1298"/>
    </location>
</feature>
<keyword evidence="19" id="KW-0812">Transmembrane</keyword>
<evidence type="ECO:0000256" key="5">
    <source>
        <dbReference type="ARBA" id="ARBA00022475"/>
    </source>
</evidence>
<dbReference type="SUPFAM" id="SSF47226">
    <property type="entry name" value="Histidine-containing phosphotransfer domain, HPT domain"/>
    <property type="match status" value="1"/>
</dbReference>
<dbReference type="InterPro" id="IPR036097">
    <property type="entry name" value="HisK_dim/P_sf"/>
</dbReference>
<dbReference type="Pfam" id="PF01627">
    <property type="entry name" value="Hpt"/>
    <property type="match status" value="1"/>
</dbReference>
<dbReference type="FunFam" id="3.30.565.10:FF:000010">
    <property type="entry name" value="Sensor histidine kinase RcsC"/>
    <property type="match status" value="1"/>
</dbReference>
<comment type="subunit">
    <text evidence="13">At low DSF concentrations, interacts with RpfF.</text>
</comment>
<dbReference type="SUPFAM" id="SSF158472">
    <property type="entry name" value="HAMP domain-like"/>
    <property type="match status" value="1"/>
</dbReference>
<evidence type="ECO:0000256" key="15">
    <source>
        <dbReference type="ARBA" id="ARBA00074306"/>
    </source>
</evidence>
<dbReference type="InterPro" id="IPR003594">
    <property type="entry name" value="HATPase_dom"/>
</dbReference>
<dbReference type="Gene3D" id="3.30.565.10">
    <property type="entry name" value="Histidine kinase-like ATPase, C-terminal domain"/>
    <property type="match status" value="1"/>
</dbReference>
<dbReference type="Pfam" id="PF02518">
    <property type="entry name" value="HATPase_c"/>
    <property type="match status" value="1"/>
</dbReference>
<evidence type="ECO:0000259" key="21">
    <source>
        <dbReference type="PROSITE" id="PS50110"/>
    </source>
</evidence>
<feature type="domain" description="PAS" evidence="22">
    <location>
        <begin position="356"/>
        <end position="427"/>
    </location>
</feature>
<dbReference type="Gene3D" id="3.40.50.2300">
    <property type="match status" value="2"/>
</dbReference>
<evidence type="ECO:0000256" key="7">
    <source>
        <dbReference type="ARBA" id="ARBA00022679"/>
    </source>
</evidence>
<evidence type="ECO:0000259" key="20">
    <source>
        <dbReference type="PROSITE" id="PS50109"/>
    </source>
</evidence>
<evidence type="ECO:0000256" key="4">
    <source>
        <dbReference type="ARBA" id="ARBA00012438"/>
    </source>
</evidence>
<dbReference type="SUPFAM" id="SSF47384">
    <property type="entry name" value="Homodimeric domain of signal transducing histidine kinase"/>
    <property type="match status" value="1"/>
</dbReference>
<dbReference type="PRINTS" id="PR00344">
    <property type="entry name" value="BCTRLSENSOR"/>
</dbReference>
<dbReference type="SUPFAM" id="SSF55785">
    <property type="entry name" value="PYP-like sensor domain (PAS domain)"/>
    <property type="match status" value="2"/>
</dbReference>
<keyword evidence="11" id="KW-0902">Two-component regulatory system</keyword>
<comment type="catalytic activity">
    <reaction evidence="1">
        <text>ATP + protein L-histidine = ADP + protein N-phospho-L-histidine.</text>
        <dbReference type="EC" id="2.7.13.3"/>
    </reaction>
</comment>
<dbReference type="GO" id="GO:0000155">
    <property type="term" value="F:phosphorelay sensor kinase activity"/>
    <property type="evidence" value="ECO:0007669"/>
    <property type="project" value="InterPro"/>
</dbReference>
<dbReference type="CDD" id="cd18773">
    <property type="entry name" value="PDC1_HK_sensor"/>
    <property type="match status" value="1"/>
</dbReference>
<evidence type="ECO:0000256" key="10">
    <source>
        <dbReference type="ARBA" id="ARBA00022840"/>
    </source>
</evidence>
<dbReference type="SMART" id="SM00388">
    <property type="entry name" value="HisKA"/>
    <property type="match status" value="1"/>
</dbReference>
<feature type="domain" description="Response regulatory" evidence="21">
    <location>
        <begin position="1027"/>
        <end position="1143"/>
    </location>
</feature>
<evidence type="ECO:0000256" key="1">
    <source>
        <dbReference type="ARBA" id="ARBA00000085"/>
    </source>
</evidence>
<dbReference type="InterPro" id="IPR003661">
    <property type="entry name" value="HisK_dim/P_dom"/>
</dbReference>
<evidence type="ECO:0000259" key="22">
    <source>
        <dbReference type="PROSITE" id="PS50112"/>
    </source>
</evidence>
<dbReference type="CDD" id="cd16922">
    <property type="entry name" value="HATPase_EvgS-ArcB-TorS-like"/>
    <property type="match status" value="1"/>
</dbReference>
<dbReference type="SMART" id="SM00448">
    <property type="entry name" value="REC"/>
    <property type="match status" value="2"/>
</dbReference>
<dbReference type="InterPro" id="IPR000700">
    <property type="entry name" value="PAS-assoc_C"/>
</dbReference>
<evidence type="ECO:0000259" key="24">
    <source>
        <dbReference type="PROSITE" id="PS50885"/>
    </source>
</evidence>
<dbReference type="STRING" id="1844972.A7K91_01600"/>
<evidence type="ECO:0000313" key="26">
    <source>
        <dbReference type="EMBL" id="OBR62339.1"/>
    </source>
</evidence>
<evidence type="ECO:0000256" key="11">
    <source>
        <dbReference type="ARBA" id="ARBA00023012"/>
    </source>
</evidence>
<organism evidence="26 27">
    <name type="scientific">Paenibacillus oryzae</name>
    <dbReference type="NCBI Taxonomy" id="1844972"/>
    <lineage>
        <taxon>Bacteria</taxon>
        <taxon>Bacillati</taxon>
        <taxon>Bacillota</taxon>
        <taxon>Bacilli</taxon>
        <taxon>Bacillales</taxon>
        <taxon>Paenibacillaceae</taxon>
        <taxon>Paenibacillus</taxon>
    </lineage>
</organism>
<keyword evidence="27" id="KW-1185">Reference proteome</keyword>
<evidence type="ECO:0000313" key="27">
    <source>
        <dbReference type="Proteomes" id="UP000092024"/>
    </source>
</evidence>
<accession>A0A1A5Y9P3</accession>
<dbReference type="SMART" id="SM00387">
    <property type="entry name" value="HATPase_c"/>
    <property type="match status" value="1"/>
</dbReference>
<dbReference type="EMBL" id="LYPA01000080">
    <property type="protein sequence ID" value="OBR62339.1"/>
    <property type="molecule type" value="Genomic_DNA"/>
</dbReference>
<dbReference type="SMART" id="SM00304">
    <property type="entry name" value="HAMP"/>
    <property type="match status" value="1"/>
</dbReference>
<dbReference type="InterPro" id="IPR005467">
    <property type="entry name" value="His_kinase_dom"/>
</dbReference>
<feature type="transmembrane region" description="Helical" evidence="19">
    <location>
        <begin position="281"/>
        <end position="304"/>
    </location>
</feature>
<dbReference type="Pfam" id="PF00512">
    <property type="entry name" value="HisKA"/>
    <property type="match status" value="1"/>
</dbReference>
<dbReference type="PROSITE" id="PS50113">
    <property type="entry name" value="PAC"/>
    <property type="match status" value="1"/>
</dbReference>
<dbReference type="Pfam" id="PF13188">
    <property type="entry name" value="PAS_8"/>
    <property type="match status" value="1"/>
</dbReference>
<dbReference type="GO" id="GO:0005886">
    <property type="term" value="C:plasma membrane"/>
    <property type="evidence" value="ECO:0007669"/>
    <property type="project" value="UniProtKB-SubCell"/>
</dbReference>
<dbReference type="FunFam" id="1.10.287.130:FF:000002">
    <property type="entry name" value="Two-component osmosensing histidine kinase"/>
    <property type="match status" value="1"/>
</dbReference>
<dbReference type="InterPro" id="IPR008207">
    <property type="entry name" value="Sig_transdc_His_kin_Hpt_dom"/>
</dbReference>
<feature type="modified residue" description="4-aspartylphosphate" evidence="17">
    <location>
        <position position="930"/>
    </location>
</feature>
<evidence type="ECO:0000256" key="12">
    <source>
        <dbReference type="ARBA" id="ARBA00023136"/>
    </source>
</evidence>
<dbReference type="CDD" id="cd00130">
    <property type="entry name" value="PAS"/>
    <property type="match status" value="2"/>
</dbReference>
<feature type="domain" description="HAMP" evidence="24">
    <location>
        <begin position="305"/>
        <end position="358"/>
    </location>
</feature>
<dbReference type="Gene3D" id="6.10.340.10">
    <property type="match status" value="1"/>
</dbReference>
<dbReference type="SMART" id="SM00091">
    <property type="entry name" value="PAS"/>
    <property type="match status" value="2"/>
</dbReference>
<evidence type="ECO:0000256" key="8">
    <source>
        <dbReference type="ARBA" id="ARBA00022741"/>
    </source>
</evidence>
<comment type="subcellular location">
    <subcellularLocation>
        <location evidence="2">Cell membrane</location>
        <topology evidence="2">Multi-pass membrane protein</topology>
    </subcellularLocation>
</comment>
<dbReference type="InterPro" id="IPR003660">
    <property type="entry name" value="HAMP_dom"/>
</dbReference>
<dbReference type="PANTHER" id="PTHR45339:SF5">
    <property type="entry name" value="HISTIDINE KINASE"/>
    <property type="match status" value="1"/>
</dbReference>
<keyword evidence="9" id="KW-0418">Kinase</keyword>
<dbReference type="InterPro" id="IPR036641">
    <property type="entry name" value="HPT_dom_sf"/>
</dbReference>
<dbReference type="PANTHER" id="PTHR45339">
    <property type="entry name" value="HYBRID SIGNAL TRANSDUCTION HISTIDINE KINASE J"/>
    <property type="match status" value="1"/>
</dbReference>
<sequence>MKAPATEEEHKVKKVSLRTKGLVLIVLISFIPLLLAGAGNYTAVKKTIMATENDKISSKLSSQAGNISSWLDIRRAEVLVMSRTSAVRFGTSEERIQYFSREMDRSGYAYQAIGYIGKNGLAVRSDGPPINMRSAPFYKDALSGKVVITDPYRPTASLVEQAFIAAPVYGVGTEIIGVMYASLPATSLSRYFTQTDTNSIFIFYNDDGQVLYSNNTTFAIGSSIAGNPRLEADSAEMLKAYQGRAELAGGYTAFYAKVAGTPWRMAQLEPISNLEKALSPIFWRTLTTIVLSEVIIGVLFFLYFERIIKRLESILHVTEKAAAGQFKVQHLDTSQGDEIGMLGHSVNGMMEHLQEMFDRLNAIVNQNQYGFIVLNEQYRVMYLNQVAEKMLGYKTQELYGHATPLIFMDMDDIELEARKLTELLGREIRPGIGVFEELRKQSFSYEREWTFIHKDGKRSPMLISSNGLRDGNGSFSGVVIMVRDISDRRHVEKMRDRLQNIVESAKDLIASIDHHGRVIYINRAGKEMLGVTELSKEPLKVHRHFERQMYEHLLKGAAQARELGYWESGTQLRKTNGESLFVSIIVVVHKEEATGEFFYSCIARDVSEQKLVQEELVRATLEAEEANKAKSRFLALMSHEIRTPLNGIIGLTGLMRKTNLSHIQRDYLDKMHASSDSLLRIINDVLDFSKIEAEKIEVERFPFQPDELLGRLANQLSVFLGGKEQFELMIKTPKRLPVMLIGDSMRLEQVLLNLCMNAIKFTDHGHVKLELDVTDEAEDYITVSFLIEDTGIGMSQDQVERLFKPFTQADSSTTRKFGGTGLGLVISKNLVELMGGSLEVSSHEGVGSLFSFELTFAADPYRYADHEEAESLGKDQTIWLLEDDHAMREHWTGVLEESGYAVISFGSWHTAMDRLRRSGKGARPQFLMADMEMPDMYGTDTWLSMHRIAEEAGVPVIAYTTTFGRDELIQLPQEHRPLSILIKPATRYSLLRTLKDAVQQPPVSKEQPQLPAAPEKQAAPSHVKPFKVLLAEDNKINQLVAIELLKECGCEVSVAENGQAALDMLEREPWDLILMDIHMPVMDGTEAVRIIRSRPEFKDLPVIAVTANVVKKDHEQYLRLGMNGVITKPLSVKLIQDMLDFWLEPGTVSEEGAGDKESADRRFPSGSDRVAPERKLGLVAGMDSESALERVNGKLPILLHMMEQFRIDYESFMNRLRMMIDQKDESAVLRMLHTLKGAAGYLSARELVAATAEAEAFLKESGGESFAGHLLPLERLEFELNRLLGGLKAAKTEFDKKI</sequence>
<evidence type="ECO:0000256" key="2">
    <source>
        <dbReference type="ARBA" id="ARBA00004651"/>
    </source>
</evidence>
<dbReference type="CDD" id="cd00082">
    <property type="entry name" value="HisKA"/>
    <property type="match status" value="1"/>
</dbReference>
<keyword evidence="10" id="KW-0067">ATP-binding</keyword>
<dbReference type="InterPro" id="IPR035965">
    <property type="entry name" value="PAS-like_dom_sf"/>
</dbReference>
<comment type="similarity">
    <text evidence="3">In the N-terminal section; belongs to the phytochrome family.</text>
</comment>
<keyword evidence="6 17" id="KW-0597">Phosphoprotein</keyword>
<feature type="region of interest" description="Disordered" evidence="18">
    <location>
        <begin position="999"/>
        <end position="1019"/>
    </location>
</feature>
<evidence type="ECO:0000256" key="16">
    <source>
        <dbReference type="PROSITE-ProRule" id="PRU00110"/>
    </source>
</evidence>
<keyword evidence="12 19" id="KW-0472">Membrane</keyword>
<evidence type="ECO:0000256" key="17">
    <source>
        <dbReference type="PROSITE-ProRule" id="PRU00169"/>
    </source>
</evidence>
<feature type="domain" description="PAS" evidence="22">
    <location>
        <begin position="494"/>
        <end position="533"/>
    </location>
</feature>
<dbReference type="InterPro" id="IPR001610">
    <property type="entry name" value="PAC"/>
</dbReference>
<evidence type="ECO:0000259" key="23">
    <source>
        <dbReference type="PROSITE" id="PS50113"/>
    </source>
</evidence>
<feature type="modified residue" description="4-aspartylphosphate" evidence="17">
    <location>
        <position position="1076"/>
    </location>
</feature>
<keyword evidence="5" id="KW-1003">Cell membrane</keyword>
<dbReference type="PROSITE" id="PS50112">
    <property type="entry name" value="PAS"/>
    <property type="match status" value="2"/>
</dbReference>
<evidence type="ECO:0000256" key="19">
    <source>
        <dbReference type="SAM" id="Phobius"/>
    </source>
</evidence>
<dbReference type="Gene3D" id="1.20.120.160">
    <property type="entry name" value="HPT domain"/>
    <property type="match status" value="1"/>
</dbReference>
<keyword evidence="19" id="KW-1133">Transmembrane helix</keyword>
<dbReference type="InterPro" id="IPR004358">
    <property type="entry name" value="Sig_transdc_His_kin-like_C"/>
</dbReference>
<reference evidence="26 27" key="1">
    <citation type="submission" date="2016-05" db="EMBL/GenBank/DDBJ databases">
        <title>Paenibacillus oryzae. sp. nov., isolated from the rice root.</title>
        <authorList>
            <person name="Zhang J."/>
            <person name="Zhang X."/>
        </authorList>
    </citation>
    <scope>NUCLEOTIDE SEQUENCE [LARGE SCALE GENOMIC DNA]</scope>
    <source>
        <strain evidence="26 27">1DrF-4</strain>
    </source>
</reference>
<dbReference type="PROSITE" id="PS50894">
    <property type="entry name" value="HPT"/>
    <property type="match status" value="1"/>
</dbReference>
<dbReference type="CDD" id="cd00088">
    <property type="entry name" value="HPT"/>
    <property type="match status" value="1"/>
</dbReference>
<dbReference type="PROSITE" id="PS50885">
    <property type="entry name" value="HAMP"/>
    <property type="match status" value="1"/>
</dbReference>
<dbReference type="EC" id="2.7.13.3" evidence="4"/>
<evidence type="ECO:0000256" key="14">
    <source>
        <dbReference type="ARBA" id="ARBA00068150"/>
    </source>
</evidence>
<feature type="modified residue" description="Phosphohistidine" evidence="16">
    <location>
        <position position="1233"/>
    </location>
</feature>
<dbReference type="SUPFAM" id="SSF52172">
    <property type="entry name" value="CheY-like"/>
    <property type="match status" value="2"/>
</dbReference>
<feature type="transmembrane region" description="Helical" evidence="19">
    <location>
        <begin position="21"/>
        <end position="41"/>
    </location>
</feature>
<name>A0A1A5Y9P3_9BACL</name>
<dbReference type="Pfam" id="PF13426">
    <property type="entry name" value="PAS_9"/>
    <property type="match status" value="1"/>
</dbReference>
<dbReference type="Pfam" id="PF00072">
    <property type="entry name" value="Response_reg"/>
    <property type="match status" value="2"/>
</dbReference>
<dbReference type="CDD" id="cd06225">
    <property type="entry name" value="HAMP"/>
    <property type="match status" value="1"/>
</dbReference>
<evidence type="ECO:0000256" key="13">
    <source>
        <dbReference type="ARBA" id="ARBA00064003"/>
    </source>
</evidence>
<keyword evidence="8" id="KW-0547">Nucleotide-binding</keyword>
<dbReference type="PROSITE" id="PS50109">
    <property type="entry name" value="HIS_KIN"/>
    <property type="match status" value="1"/>
</dbReference>
<protein>
    <recommendedName>
        <fullName evidence="15">Circadian input-output histidine kinase CikA</fullName>
        <ecNumber evidence="4">2.7.13.3</ecNumber>
    </recommendedName>
    <alternativeName>
        <fullName evidence="14">Sensory/regulatory protein RpfC</fullName>
    </alternativeName>
</protein>
<dbReference type="CDD" id="cd17546">
    <property type="entry name" value="REC_hyHK_CKI1_RcsC-like"/>
    <property type="match status" value="1"/>
</dbReference>
<dbReference type="Gene3D" id="1.10.287.130">
    <property type="match status" value="1"/>
</dbReference>
<dbReference type="GO" id="GO:0005524">
    <property type="term" value="F:ATP binding"/>
    <property type="evidence" value="ECO:0007669"/>
    <property type="project" value="UniProtKB-KW"/>
</dbReference>
<dbReference type="SUPFAM" id="SSF55874">
    <property type="entry name" value="ATPase domain of HSP90 chaperone/DNA topoisomerase II/histidine kinase"/>
    <property type="match status" value="1"/>
</dbReference>
<dbReference type="PROSITE" id="PS50110">
    <property type="entry name" value="RESPONSE_REGULATORY"/>
    <property type="match status" value="2"/>
</dbReference>
<dbReference type="InterPro" id="IPR001789">
    <property type="entry name" value="Sig_transdc_resp-reg_receiver"/>
</dbReference>
<dbReference type="InterPro" id="IPR000014">
    <property type="entry name" value="PAS"/>
</dbReference>
<gene>
    <name evidence="26" type="ORF">A7K91_01600</name>
</gene>
<dbReference type="OrthoDB" id="9809348at2"/>
<feature type="domain" description="PAC" evidence="23">
    <location>
        <begin position="445"/>
        <end position="497"/>
    </location>
</feature>
<proteinExistence type="inferred from homology"/>
<evidence type="ECO:0000256" key="9">
    <source>
        <dbReference type="ARBA" id="ARBA00022777"/>
    </source>
</evidence>
<dbReference type="CDD" id="cd00156">
    <property type="entry name" value="REC"/>
    <property type="match status" value="1"/>
</dbReference>
<feature type="domain" description="Histidine kinase" evidence="20">
    <location>
        <begin position="636"/>
        <end position="858"/>
    </location>
</feature>
<evidence type="ECO:0000256" key="6">
    <source>
        <dbReference type="ARBA" id="ARBA00022553"/>
    </source>
</evidence>
<dbReference type="Proteomes" id="UP000092024">
    <property type="component" value="Unassembled WGS sequence"/>
</dbReference>
<dbReference type="InterPro" id="IPR011006">
    <property type="entry name" value="CheY-like_superfamily"/>
</dbReference>
<dbReference type="NCBIfam" id="TIGR00229">
    <property type="entry name" value="sensory_box"/>
    <property type="match status" value="2"/>
</dbReference>
<keyword evidence="7" id="KW-0808">Transferase</keyword>
<evidence type="ECO:0000256" key="18">
    <source>
        <dbReference type="SAM" id="MobiDB-lite"/>
    </source>
</evidence>
<evidence type="ECO:0000259" key="25">
    <source>
        <dbReference type="PROSITE" id="PS50894"/>
    </source>
</evidence>
<dbReference type="Gene3D" id="3.30.450.20">
    <property type="entry name" value="PAS domain"/>
    <property type="match status" value="4"/>
</dbReference>